<comment type="similarity">
    <text evidence="2">Belongs to the glycosyl hydrolase 3 family.</text>
</comment>
<keyword evidence="6" id="KW-0326">Glycosidase</keyword>
<dbReference type="PANTHER" id="PTHR30620:SF16">
    <property type="entry name" value="LYSOSOMAL BETA GLUCOSIDASE"/>
    <property type="match status" value="1"/>
</dbReference>
<dbReference type="AlphaFoldDB" id="A0A1T4LGW0"/>
<name>A0A1T4LGW0_9HYPH</name>
<evidence type="ECO:0000256" key="5">
    <source>
        <dbReference type="ARBA" id="ARBA00022801"/>
    </source>
</evidence>
<dbReference type="Proteomes" id="UP000190135">
    <property type="component" value="Unassembled WGS sequence"/>
</dbReference>
<dbReference type="Pfam" id="PF14310">
    <property type="entry name" value="Fn3-like"/>
    <property type="match status" value="1"/>
</dbReference>
<evidence type="ECO:0000256" key="3">
    <source>
        <dbReference type="ARBA" id="ARBA00012744"/>
    </source>
</evidence>
<dbReference type="STRING" id="1365950.SAMN05428963_101215"/>
<dbReference type="SMART" id="SM01217">
    <property type="entry name" value="Fn3_like"/>
    <property type="match status" value="1"/>
</dbReference>
<dbReference type="EC" id="3.2.1.21" evidence="3"/>
<dbReference type="RefSeq" id="WP_078706518.1">
    <property type="nucleotide sequence ID" value="NZ_FUXL01000001.1"/>
</dbReference>
<evidence type="ECO:0000256" key="4">
    <source>
        <dbReference type="ARBA" id="ARBA00022729"/>
    </source>
</evidence>
<organism evidence="8 9">
    <name type="scientific">Consotaella salsifontis</name>
    <dbReference type="NCBI Taxonomy" id="1365950"/>
    <lineage>
        <taxon>Bacteria</taxon>
        <taxon>Pseudomonadati</taxon>
        <taxon>Pseudomonadota</taxon>
        <taxon>Alphaproteobacteria</taxon>
        <taxon>Hyphomicrobiales</taxon>
        <taxon>Aurantimonadaceae</taxon>
        <taxon>Consotaella</taxon>
    </lineage>
</organism>
<gene>
    <name evidence="8" type="ORF">SAMN05428963_101215</name>
</gene>
<dbReference type="InterPro" id="IPR002772">
    <property type="entry name" value="Glyco_hydro_3_C"/>
</dbReference>
<dbReference type="InterPro" id="IPR036881">
    <property type="entry name" value="Glyco_hydro_3_C_sf"/>
</dbReference>
<evidence type="ECO:0000256" key="1">
    <source>
        <dbReference type="ARBA" id="ARBA00000448"/>
    </source>
</evidence>
<dbReference type="PRINTS" id="PR00133">
    <property type="entry name" value="GLHYDRLASE3"/>
</dbReference>
<evidence type="ECO:0000313" key="8">
    <source>
        <dbReference type="EMBL" id="SJZ54022.1"/>
    </source>
</evidence>
<dbReference type="Gene3D" id="2.60.40.10">
    <property type="entry name" value="Immunoglobulins"/>
    <property type="match status" value="1"/>
</dbReference>
<keyword evidence="4" id="KW-0732">Signal</keyword>
<dbReference type="PANTHER" id="PTHR30620">
    <property type="entry name" value="PERIPLASMIC BETA-GLUCOSIDASE-RELATED"/>
    <property type="match status" value="1"/>
</dbReference>
<dbReference type="InterPro" id="IPR026891">
    <property type="entry name" value="Fn3-like"/>
</dbReference>
<dbReference type="Gene3D" id="3.40.50.1700">
    <property type="entry name" value="Glycoside hydrolase family 3 C-terminal domain"/>
    <property type="match status" value="1"/>
</dbReference>
<dbReference type="SUPFAM" id="SSF52279">
    <property type="entry name" value="Beta-D-glucan exohydrolase, C-terminal domain"/>
    <property type="match status" value="1"/>
</dbReference>
<dbReference type="InterPro" id="IPR013783">
    <property type="entry name" value="Ig-like_fold"/>
</dbReference>
<dbReference type="GO" id="GO:0008422">
    <property type="term" value="F:beta-glucosidase activity"/>
    <property type="evidence" value="ECO:0007669"/>
    <property type="project" value="UniProtKB-EC"/>
</dbReference>
<keyword evidence="9" id="KW-1185">Reference proteome</keyword>
<dbReference type="EMBL" id="FUXL01000001">
    <property type="protein sequence ID" value="SJZ54022.1"/>
    <property type="molecule type" value="Genomic_DNA"/>
</dbReference>
<protein>
    <recommendedName>
        <fullName evidence="3">beta-glucosidase</fullName>
        <ecNumber evidence="3">3.2.1.21</ecNumber>
    </recommendedName>
</protein>
<comment type="catalytic activity">
    <reaction evidence="1">
        <text>Hydrolysis of terminal, non-reducing beta-D-glucosyl residues with release of beta-D-glucose.</text>
        <dbReference type="EC" id="3.2.1.21"/>
    </reaction>
</comment>
<evidence type="ECO:0000259" key="7">
    <source>
        <dbReference type="SMART" id="SM01217"/>
    </source>
</evidence>
<dbReference type="InterPro" id="IPR036962">
    <property type="entry name" value="Glyco_hydro_3_N_sf"/>
</dbReference>
<dbReference type="InterPro" id="IPR001764">
    <property type="entry name" value="Glyco_hydro_3_N"/>
</dbReference>
<dbReference type="InterPro" id="IPR017853">
    <property type="entry name" value="GH"/>
</dbReference>
<evidence type="ECO:0000256" key="6">
    <source>
        <dbReference type="ARBA" id="ARBA00023295"/>
    </source>
</evidence>
<evidence type="ECO:0000256" key="2">
    <source>
        <dbReference type="ARBA" id="ARBA00005336"/>
    </source>
</evidence>
<dbReference type="Pfam" id="PF00933">
    <property type="entry name" value="Glyco_hydro_3"/>
    <property type="match status" value="1"/>
</dbReference>
<sequence>MNRVNALLSAMTIEEKIGQLTMVTAGWAVTGPVLAGDPREGVRAGRIGSLLNLWGRDVVDDIQRLAVEESRMGIPLLLGFDVVHGHRTVFPIPLGEAAAFDPDLWEKTAAAAAAEAGADGLTMTFAPMIDVARDPRWGRIAEGPGEDPLVASRMAVAKVQGFQGKSLASVDRVAATAKHFCAYGAATAGRDYASVDIAERTLAEVYLPPFEAAVRAGAAAIMPSFNDIAGVPMTVHVPLLREWLRDRTGFDGVLVSDYTAIPELLKHGVAADLVEAAALALKAGVDIDMMGFAYEKGLVPALERGLIEEKHINESVLRVLVLKERLGLLDDPYRHGTPRSSGQPIPDRTALAREAARRSMVLLKNDGGTLPLSSGLASIAVVGPLAEARGDMRGPWSAAGRDTDPVTIVEGLRAALPGCRISTAPGVAVDDPDTKGIAAAVELCSRAEAVVLCLGETATMSGEAASRADPCIPGRQRELAEAILGTGRPVVVLLSSGRPLVAPWLFERADCVVATWFLGTEAGHAIADVITGKAEPTGRLPVTWPRAEGQIPIFYGQRPSGRPSNPADHYTSKYLDVPVEPQFAFGHGCSYGRIDVAAVRASPSHLRADGRISVEVDLTNDGERASETTVFVFIRDPVASIARPVLELKDFKRAALDIGQRLTLRFELKADDLAFLGHDLAPCLEPGVFEIAVGQSADPVHLTRTTVCLDG</sequence>
<evidence type="ECO:0000313" key="9">
    <source>
        <dbReference type="Proteomes" id="UP000190135"/>
    </source>
</evidence>
<proteinExistence type="inferred from homology"/>
<feature type="domain" description="Fibronectin type III-like" evidence="7">
    <location>
        <begin position="628"/>
        <end position="697"/>
    </location>
</feature>
<dbReference type="GO" id="GO:0009251">
    <property type="term" value="P:glucan catabolic process"/>
    <property type="evidence" value="ECO:0007669"/>
    <property type="project" value="TreeGrafter"/>
</dbReference>
<dbReference type="Gene3D" id="3.20.20.300">
    <property type="entry name" value="Glycoside hydrolase, family 3, N-terminal domain"/>
    <property type="match status" value="1"/>
</dbReference>
<dbReference type="InterPro" id="IPR051915">
    <property type="entry name" value="Cellulose_Degrad_GH3"/>
</dbReference>
<dbReference type="SUPFAM" id="SSF51445">
    <property type="entry name" value="(Trans)glycosidases"/>
    <property type="match status" value="1"/>
</dbReference>
<dbReference type="OrthoDB" id="9781691at2"/>
<reference evidence="8 9" key="1">
    <citation type="submission" date="2017-02" db="EMBL/GenBank/DDBJ databases">
        <authorList>
            <person name="Peterson S.W."/>
        </authorList>
    </citation>
    <scope>NUCLEOTIDE SEQUENCE [LARGE SCALE GENOMIC DNA]</scope>
    <source>
        <strain evidence="8 9">USBA 369</strain>
    </source>
</reference>
<dbReference type="Pfam" id="PF01915">
    <property type="entry name" value="Glyco_hydro_3_C"/>
    <property type="match status" value="1"/>
</dbReference>
<accession>A0A1T4LGW0</accession>
<keyword evidence="5" id="KW-0378">Hydrolase</keyword>